<organism evidence="1 3">
    <name type="scientific">Rotaria magnacalcarata</name>
    <dbReference type="NCBI Taxonomy" id="392030"/>
    <lineage>
        <taxon>Eukaryota</taxon>
        <taxon>Metazoa</taxon>
        <taxon>Spiralia</taxon>
        <taxon>Gnathifera</taxon>
        <taxon>Rotifera</taxon>
        <taxon>Eurotatoria</taxon>
        <taxon>Bdelloidea</taxon>
        <taxon>Philodinida</taxon>
        <taxon>Philodinidae</taxon>
        <taxon>Rotaria</taxon>
    </lineage>
</organism>
<dbReference type="AlphaFoldDB" id="A0A8S2WL58"/>
<dbReference type="Proteomes" id="UP000681720">
    <property type="component" value="Unassembled WGS sequence"/>
</dbReference>
<feature type="non-terminal residue" evidence="1">
    <location>
        <position position="1"/>
    </location>
</feature>
<reference evidence="1" key="1">
    <citation type="submission" date="2021-02" db="EMBL/GenBank/DDBJ databases">
        <authorList>
            <person name="Nowell W R."/>
        </authorList>
    </citation>
    <scope>NUCLEOTIDE SEQUENCE</scope>
</reference>
<dbReference type="Proteomes" id="UP000676336">
    <property type="component" value="Unassembled WGS sequence"/>
</dbReference>
<comment type="caution">
    <text evidence="1">The sequence shown here is derived from an EMBL/GenBank/DDBJ whole genome shotgun (WGS) entry which is preliminary data.</text>
</comment>
<evidence type="ECO:0000313" key="1">
    <source>
        <dbReference type="EMBL" id="CAF4448971.1"/>
    </source>
</evidence>
<accession>A0A8S2WL58</accession>
<evidence type="ECO:0000313" key="2">
    <source>
        <dbReference type="EMBL" id="CAF4499970.1"/>
    </source>
</evidence>
<dbReference type="EMBL" id="CAJOBI010081401">
    <property type="protein sequence ID" value="CAF4499970.1"/>
    <property type="molecule type" value="Genomic_DNA"/>
</dbReference>
<proteinExistence type="predicted"/>
<dbReference type="EMBL" id="CAJOBJ010068311">
    <property type="protein sequence ID" value="CAF4448971.1"/>
    <property type="molecule type" value="Genomic_DNA"/>
</dbReference>
<sequence length="62" mass="7199">SFADEEFLIIKIYFKESDHAGQGKQAKELLESAVTLINTIDDKDEDLQQMEKHLLTRISYLK</sequence>
<gene>
    <name evidence="1" type="ORF">GIL414_LOCUS32325</name>
    <name evidence="2" type="ORF">SMN809_LOCUS34865</name>
</gene>
<name>A0A8S2WL58_9BILA</name>
<evidence type="ECO:0000313" key="3">
    <source>
        <dbReference type="Proteomes" id="UP000681720"/>
    </source>
</evidence>
<protein>
    <submittedName>
        <fullName evidence="1">Uncharacterized protein</fullName>
    </submittedName>
</protein>